<evidence type="ECO:0000256" key="13">
    <source>
        <dbReference type="SAM" id="MobiDB-lite"/>
    </source>
</evidence>
<dbReference type="Pfam" id="PF00730">
    <property type="entry name" value="HhH-GPD"/>
    <property type="match status" value="1"/>
</dbReference>
<organism evidence="15 16">
    <name type="scientific">Posidoniimonas polymericola</name>
    <dbReference type="NCBI Taxonomy" id="2528002"/>
    <lineage>
        <taxon>Bacteria</taxon>
        <taxon>Pseudomonadati</taxon>
        <taxon>Planctomycetota</taxon>
        <taxon>Planctomycetia</taxon>
        <taxon>Pirellulales</taxon>
        <taxon>Lacipirellulaceae</taxon>
        <taxon>Posidoniimonas</taxon>
    </lineage>
</organism>
<dbReference type="InterPro" id="IPR011257">
    <property type="entry name" value="DNA_glycosylase"/>
</dbReference>
<dbReference type="EMBL" id="SJPO01000012">
    <property type="protein sequence ID" value="TWT67662.1"/>
    <property type="molecule type" value="Genomic_DNA"/>
</dbReference>
<name>A0A5C5Y284_9BACT</name>
<keyword evidence="2 12" id="KW-0004">4Fe-4S</keyword>
<dbReference type="SMART" id="SM00525">
    <property type="entry name" value="FES"/>
    <property type="match status" value="1"/>
</dbReference>
<comment type="cofactor">
    <cofactor evidence="12">
        <name>[4Fe-4S] cluster</name>
        <dbReference type="ChEBI" id="CHEBI:49883"/>
    </cofactor>
    <text evidence="12">Binds 1 [4Fe-4S] cluster.</text>
</comment>
<evidence type="ECO:0000256" key="2">
    <source>
        <dbReference type="ARBA" id="ARBA00022485"/>
    </source>
</evidence>
<dbReference type="GO" id="GO:0003677">
    <property type="term" value="F:DNA binding"/>
    <property type="evidence" value="ECO:0007669"/>
    <property type="project" value="UniProtKB-UniRule"/>
</dbReference>
<keyword evidence="4 12" id="KW-0227">DNA damage</keyword>
<dbReference type="InterPro" id="IPR023170">
    <property type="entry name" value="HhH_base_excis_C"/>
</dbReference>
<feature type="region of interest" description="Disordered" evidence="13">
    <location>
        <begin position="1"/>
        <end position="34"/>
    </location>
</feature>
<dbReference type="InterPro" id="IPR005759">
    <property type="entry name" value="Nth"/>
</dbReference>
<dbReference type="AlphaFoldDB" id="A0A5C5Y284"/>
<evidence type="ECO:0000256" key="11">
    <source>
        <dbReference type="ARBA" id="ARBA00023295"/>
    </source>
</evidence>
<proteinExistence type="inferred from homology"/>
<dbReference type="GO" id="GO:0046872">
    <property type="term" value="F:metal ion binding"/>
    <property type="evidence" value="ECO:0007669"/>
    <property type="project" value="UniProtKB-KW"/>
</dbReference>
<feature type="binding site" evidence="12">
    <location>
        <position position="224"/>
    </location>
    <ligand>
        <name>[4Fe-4S] cluster</name>
        <dbReference type="ChEBI" id="CHEBI:49883"/>
    </ligand>
</feature>
<keyword evidence="7 12" id="KW-0411">Iron-sulfur</keyword>
<dbReference type="PANTHER" id="PTHR10359:SF18">
    <property type="entry name" value="ENDONUCLEASE III"/>
    <property type="match status" value="1"/>
</dbReference>
<dbReference type="PIRSF" id="PIRSF001435">
    <property type="entry name" value="Nth"/>
    <property type="match status" value="1"/>
</dbReference>
<evidence type="ECO:0000259" key="14">
    <source>
        <dbReference type="SMART" id="SM00478"/>
    </source>
</evidence>
<keyword evidence="3 12" id="KW-0479">Metal-binding</keyword>
<dbReference type="FunFam" id="1.10.1670.10:FF:000001">
    <property type="entry name" value="Endonuclease III"/>
    <property type="match status" value="1"/>
</dbReference>
<dbReference type="InterPro" id="IPR000445">
    <property type="entry name" value="HhH_motif"/>
</dbReference>
<evidence type="ECO:0000256" key="3">
    <source>
        <dbReference type="ARBA" id="ARBA00022723"/>
    </source>
</evidence>
<keyword evidence="5 12" id="KW-0378">Hydrolase</keyword>
<evidence type="ECO:0000256" key="12">
    <source>
        <dbReference type="HAMAP-Rule" id="MF_00942"/>
    </source>
</evidence>
<dbReference type="EC" id="4.2.99.18" evidence="12"/>
<evidence type="ECO:0000313" key="15">
    <source>
        <dbReference type="EMBL" id="TWT67662.1"/>
    </source>
</evidence>
<dbReference type="GO" id="GO:0006285">
    <property type="term" value="P:base-excision repair, AP site formation"/>
    <property type="evidence" value="ECO:0007669"/>
    <property type="project" value="TreeGrafter"/>
</dbReference>
<dbReference type="GO" id="GO:0051539">
    <property type="term" value="F:4 iron, 4 sulfur cluster binding"/>
    <property type="evidence" value="ECO:0007669"/>
    <property type="project" value="UniProtKB-UniRule"/>
</dbReference>
<evidence type="ECO:0000256" key="7">
    <source>
        <dbReference type="ARBA" id="ARBA00023014"/>
    </source>
</evidence>
<evidence type="ECO:0000256" key="9">
    <source>
        <dbReference type="ARBA" id="ARBA00023204"/>
    </source>
</evidence>
<dbReference type="HAMAP" id="MF_00942">
    <property type="entry name" value="Nth"/>
    <property type="match status" value="1"/>
</dbReference>
<comment type="catalytic activity">
    <reaction evidence="12">
        <text>2'-deoxyribonucleotide-(2'-deoxyribose 5'-phosphate)-2'-deoxyribonucleotide-DNA = a 3'-end 2'-deoxyribonucleotide-(2,3-dehydro-2,3-deoxyribose 5'-phosphate)-DNA + a 5'-end 5'-phospho-2'-deoxyribonucleoside-DNA + H(+)</text>
        <dbReference type="Rhea" id="RHEA:66592"/>
        <dbReference type="Rhea" id="RHEA-COMP:13180"/>
        <dbReference type="Rhea" id="RHEA-COMP:16897"/>
        <dbReference type="Rhea" id="RHEA-COMP:17067"/>
        <dbReference type="ChEBI" id="CHEBI:15378"/>
        <dbReference type="ChEBI" id="CHEBI:136412"/>
        <dbReference type="ChEBI" id="CHEBI:157695"/>
        <dbReference type="ChEBI" id="CHEBI:167181"/>
        <dbReference type="EC" id="4.2.99.18"/>
    </reaction>
</comment>
<protein>
    <recommendedName>
        <fullName evidence="12">Endonuclease III</fullName>
        <ecNumber evidence="12">4.2.99.18</ecNumber>
    </recommendedName>
    <alternativeName>
        <fullName evidence="12">DNA-(apurinic or apyrimidinic site) lyase</fullName>
    </alternativeName>
</protein>
<dbReference type="OrthoDB" id="9800977at2"/>
<dbReference type="CDD" id="cd00056">
    <property type="entry name" value="ENDO3c"/>
    <property type="match status" value="1"/>
</dbReference>
<dbReference type="GO" id="GO:0019104">
    <property type="term" value="F:DNA N-glycosylase activity"/>
    <property type="evidence" value="ECO:0007669"/>
    <property type="project" value="UniProtKB-UniRule"/>
</dbReference>
<dbReference type="SUPFAM" id="SSF48150">
    <property type="entry name" value="DNA-glycosylase"/>
    <property type="match status" value="1"/>
</dbReference>
<comment type="similarity">
    <text evidence="1 12">Belongs to the Nth/MutY family.</text>
</comment>
<gene>
    <name evidence="15" type="primary">pdg_2</name>
    <name evidence="12" type="synonym">nth</name>
    <name evidence="15" type="ORF">Pla123a_42180</name>
</gene>
<feature type="domain" description="HhH-GPD" evidence="14">
    <location>
        <begin position="67"/>
        <end position="215"/>
    </location>
</feature>
<evidence type="ECO:0000256" key="8">
    <source>
        <dbReference type="ARBA" id="ARBA00023125"/>
    </source>
</evidence>
<feature type="binding site" evidence="12">
    <location>
        <position position="217"/>
    </location>
    <ligand>
        <name>[4Fe-4S] cluster</name>
        <dbReference type="ChEBI" id="CHEBI:49883"/>
    </ligand>
</feature>
<dbReference type="SMART" id="SM00478">
    <property type="entry name" value="ENDO3c"/>
    <property type="match status" value="1"/>
</dbReference>
<reference evidence="15 16" key="1">
    <citation type="submission" date="2019-02" db="EMBL/GenBank/DDBJ databases">
        <title>Deep-cultivation of Planctomycetes and their phenomic and genomic characterization uncovers novel biology.</title>
        <authorList>
            <person name="Wiegand S."/>
            <person name="Jogler M."/>
            <person name="Boedeker C."/>
            <person name="Pinto D."/>
            <person name="Vollmers J."/>
            <person name="Rivas-Marin E."/>
            <person name="Kohn T."/>
            <person name="Peeters S.H."/>
            <person name="Heuer A."/>
            <person name="Rast P."/>
            <person name="Oberbeckmann S."/>
            <person name="Bunk B."/>
            <person name="Jeske O."/>
            <person name="Meyerdierks A."/>
            <person name="Storesund J.E."/>
            <person name="Kallscheuer N."/>
            <person name="Luecker S."/>
            <person name="Lage O.M."/>
            <person name="Pohl T."/>
            <person name="Merkel B.J."/>
            <person name="Hornburger P."/>
            <person name="Mueller R.-W."/>
            <person name="Bruemmer F."/>
            <person name="Labrenz M."/>
            <person name="Spormann A.M."/>
            <person name="Op Den Camp H."/>
            <person name="Overmann J."/>
            <person name="Amann R."/>
            <person name="Jetten M.S.M."/>
            <person name="Mascher T."/>
            <person name="Medema M.H."/>
            <person name="Devos D.P."/>
            <person name="Kaster A.-K."/>
            <person name="Ovreas L."/>
            <person name="Rohde M."/>
            <person name="Galperin M.Y."/>
            <person name="Jogler C."/>
        </authorList>
    </citation>
    <scope>NUCLEOTIDE SEQUENCE [LARGE SCALE GENOMIC DNA]</scope>
    <source>
        <strain evidence="15 16">Pla123a</strain>
    </source>
</reference>
<comment type="function">
    <text evidence="12">DNA repair enzyme that has both DNA N-glycosylase activity and AP-lyase activity. The DNA N-glycosylase activity releases various damaged pyrimidines from DNA by cleaving the N-glycosidic bond, leaving an AP (apurinic/apyrimidinic) site. The AP-lyase activity cleaves the phosphodiester bond 3' to the AP site by a beta-elimination, leaving a 3'-terminal unsaturated sugar and a product with a terminal 5'-phosphate.</text>
</comment>
<dbReference type="Proteomes" id="UP000318478">
    <property type="component" value="Unassembled WGS sequence"/>
</dbReference>
<keyword evidence="16" id="KW-1185">Reference proteome</keyword>
<comment type="caution">
    <text evidence="15">The sequence shown here is derived from an EMBL/GenBank/DDBJ whole genome shotgun (WGS) entry which is preliminary data.</text>
</comment>
<keyword evidence="10 12" id="KW-0456">Lyase</keyword>
<dbReference type="NCBIfam" id="TIGR01083">
    <property type="entry name" value="nth"/>
    <property type="match status" value="1"/>
</dbReference>
<keyword evidence="8 12" id="KW-0238">DNA-binding</keyword>
<keyword evidence="6 12" id="KW-0408">Iron</keyword>
<evidence type="ECO:0000256" key="1">
    <source>
        <dbReference type="ARBA" id="ARBA00008343"/>
    </source>
</evidence>
<dbReference type="InterPro" id="IPR003651">
    <property type="entry name" value="Endonuclease3_FeS-loop_motif"/>
</dbReference>
<keyword evidence="9 12" id="KW-0234">DNA repair</keyword>
<dbReference type="RefSeq" id="WP_146590593.1">
    <property type="nucleotide sequence ID" value="NZ_SJPO01000012.1"/>
</dbReference>
<dbReference type="FunFam" id="1.10.340.30:FF:000001">
    <property type="entry name" value="Endonuclease III"/>
    <property type="match status" value="1"/>
</dbReference>
<feature type="binding site" evidence="12">
    <location>
        <position position="227"/>
    </location>
    <ligand>
        <name>[4Fe-4S] cluster</name>
        <dbReference type="ChEBI" id="CHEBI:49883"/>
    </ligand>
</feature>
<sequence>MGKKKATSKGALKGPAKRPSPPTPALPADERKSQAKRVVRRLKADYPEAPCALVHETPYQLLIATILSAQCTDERVNIVTEKLFATHPDAHAIAKMPIAKLEKAVQSTGFFRNKAKNVKACSEELVEKFDGQVPEDLDTLVGLAGVGRKTANVVLGTAFSIPTGVVVDTHVGRLSRRLGLTAQKDAVKVENDLIDILPKKEWIDFSHRMIHHGRAVCNARKPDCGACSMQKFCPQIGV</sequence>
<feature type="binding site" evidence="12">
    <location>
        <position position="233"/>
    </location>
    <ligand>
        <name>[4Fe-4S] cluster</name>
        <dbReference type="ChEBI" id="CHEBI:49883"/>
    </ligand>
</feature>
<evidence type="ECO:0000256" key="4">
    <source>
        <dbReference type="ARBA" id="ARBA00022763"/>
    </source>
</evidence>
<evidence type="ECO:0000313" key="16">
    <source>
        <dbReference type="Proteomes" id="UP000318478"/>
    </source>
</evidence>
<dbReference type="Pfam" id="PF00633">
    <property type="entry name" value="HHH"/>
    <property type="match status" value="1"/>
</dbReference>
<keyword evidence="11 12" id="KW-0326">Glycosidase</keyword>
<accession>A0A5C5Y284</accession>
<dbReference type="InterPro" id="IPR003265">
    <property type="entry name" value="HhH-GPD_domain"/>
</dbReference>
<evidence type="ECO:0000256" key="5">
    <source>
        <dbReference type="ARBA" id="ARBA00022801"/>
    </source>
</evidence>
<dbReference type="Gene3D" id="1.10.340.30">
    <property type="entry name" value="Hypothetical protein, domain 2"/>
    <property type="match status" value="1"/>
</dbReference>
<dbReference type="PANTHER" id="PTHR10359">
    <property type="entry name" value="A/G-SPECIFIC ADENINE GLYCOSYLASE/ENDONUCLEASE III"/>
    <property type="match status" value="1"/>
</dbReference>
<dbReference type="GO" id="GO:0140078">
    <property type="term" value="F:class I DNA-(apurinic or apyrimidinic site) endonuclease activity"/>
    <property type="evidence" value="ECO:0007669"/>
    <property type="project" value="UniProtKB-EC"/>
</dbReference>
<evidence type="ECO:0000256" key="10">
    <source>
        <dbReference type="ARBA" id="ARBA00023239"/>
    </source>
</evidence>
<dbReference type="Gene3D" id="1.10.1670.10">
    <property type="entry name" value="Helix-hairpin-Helix base-excision DNA repair enzymes (C-terminal)"/>
    <property type="match status" value="1"/>
</dbReference>
<evidence type="ECO:0000256" key="6">
    <source>
        <dbReference type="ARBA" id="ARBA00023004"/>
    </source>
</evidence>